<evidence type="ECO:0000313" key="5">
    <source>
        <dbReference type="Proteomes" id="UP000544331"/>
    </source>
</evidence>
<dbReference type="AlphaFoldDB" id="A0A8H5XNL6"/>
<sequence length="326" mass="36399">MIWVPSRDDDPSMSREAKRQAKKATRAGCTPQSLPYQARSTRLRLAVSQLHQQRKLPNNVGNYSKRIDRALPGKHTQALYDICKRREAGVLSQLRTGMAKINSYLNKIGAAESDMCECGCGPETMEHFLFRCTRWEAEREAMRRVGQNMVGNLSFFLGGKSALKLTDHASAAEDRMLNTWRWYWLAFKQLSVATGPMSAFPSGEIWGENARRAYAIIETAEFGDVLFVAIGATNVGSVVIHEQFQKSGVQVNKVDELGHFQFGGSSIIVAFQVERIKFDNDLLQLSKQRIQVSVEIGMSLGRATRSTRRGEMSPATTYAEVADPNA</sequence>
<keyword evidence="1" id="KW-0210">Decarboxylase</keyword>
<name>A0A8H5XNL6_9HYPO</name>
<comment type="caution">
    <text evidence="4">The sequence shown here is derived from an EMBL/GenBank/DDBJ whole genome shotgun (WGS) entry which is preliminary data.</text>
</comment>
<dbReference type="InterPro" id="IPR003817">
    <property type="entry name" value="PS_Dcarbxylase"/>
</dbReference>
<evidence type="ECO:0000256" key="2">
    <source>
        <dbReference type="ARBA" id="ARBA00023239"/>
    </source>
</evidence>
<dbReference type="EMBL" id="JAAOAN010001127">
    <property type="protein sequence ID" value="KAF5696811.1"/>
    <property type="molecule type" value="Genomic_DNA"/>
</dbReference>
<accession>A0A8H5XNL6</accession>
<organism evidence="4 5">
    <name type="scientific">Fusarium mundagurra</name>
    <dbReference type="NCBI Taxonomy" id="1567541"/>
    <lineage>
        <taxon>Eukaryota</taxon>
        <taxon>Fungi</taxon>
        <taxon>Dikarya</taxon>
        <taxon>Ascomycota</taxon>
        <taxon>Pezizomycotina</taxon>
        <taxon>Sordariomycetes</taxon>
        <taxon>Hypocreomycetidae</taxon>
        <taxon>Hypocreales</taxon>
        <taxon>Nectriaceae</taxon>
        <taxon>Fusarium</taxon>
        <taxon>Fusarium fujikuroi species complex</taxon>
    </lineage>
</organism>
<feature type="compositionally biased region" description="Basic and acidic residues" evidence="3">
    <location>
        <begin position="1"/>
        <end position="19"/>
    </location>
</feature>
<dbReference type="GO" id="GO:0004609">
    <property type="term" value="F:phosphatidylserine decarboxylase activity"/>
    <property type="evidence" value="ECO:0007669"/>
    <property type="project" value="InterPro"/>
</dbReference>
<dbReference type="PANTHER" id="PTHR10067:SF11">
    <property type="entry name" value="PHOSPHATIDYLSERINE DECARBOXYLASE"/>
    <property type="match status" value="1"/>
</dbReference>
<evidence type="ECO:0000256" key="3">
    <source>
        <dbReference type="SAM" id="MobiDB-lite"/>
    </source>
</evidence>
<proteinExistence type="predicted"/>
<protein>
    <submittedName>
        <fullName evidence="4">Phosphatidylserine decarboxylase</fullName>
    </submittedName>
</protein>
<keyword evidence="2" id="KW-0456">Lyase</keyword>
<dbReference type="Proteomes" id="UP000544331">
    <property type="component" value="Unassembled WGS sequence"/>
</dbReference>
<dbReference type="GO" id="GO:0008654">
    <property type="term" value="P:phospholipid biosynthetic process"/>
    <property type="evidence" value="ECO:0007669"/>
    <property type="project" value="InterPro"/>
</dbReference>
<evidence type="ECO:0000256" key="1">
    <source>
        <dbReference type="ARBA" id="ARBA00022793"/>
    </source>
</evidence>
<dbReference type="OrthoDB" id="5243754at2759"/>
<evidence type="ECO:0000313" key="4">
    <source>
        <dbReference type="EMBL" id="KAF5696811.1"/>
    </source>
</evidence>
<feature type="region of interest" description="Disordered" evidence="3">
    <location>
        <begin position="1"/>
        <end position="33"/>
    </location>
</feature>
<feature type="region of interest" description="Disordered" evidence="3">
    <location>
        <begin position="305"/>
        <end position="326"/>
    </location>
</feature>
<keyword evidence="5" id="KW-1185">Reference proteome</keyword>
<dbReference type="PANTHER" id="PTHR10067">
    <property type="entry name" value="PHOSPHATIDYLSERINE DECARBOXYLASE"/>
    <property type="match status" value="1"/>
</dbReference>
<gene>
    <name evidence="4" type="ORF">FMUND_15595</name>
</gene>
<dbReference type="Pfam" id="PF02666">
    <property type="entry name" value="PS_Dcarbxylase"/>
    <property type="match status" value="1"/>
</dbReference>
<reference evidence="4 5" key="1">
    <citation type="submission" date="2020-05" db="EMBL/GenBank/DDBJ databases">
        <title>Identification and distribution of gene clusters putatively required for synthesis of sphingolipid metabolism inhibitors in phylogenetically diverse species of the filamentous fungus Fusarium.</title>
        <authorList>
            <person name="Kim H.-S."/>
            <person name="Busman M."/>
            <person name="Brown D.W."/>
            <person name="Divon H."/>
            <person name="Uhlig S."/>
            <person name="Proctor R.H."/>
        </authorList>
    </citation>
    <scope>NUCLEOTIDE SEQUENCE [LARGE SCALE GENOMIC DNA]</scope>
    <source>
        <strain evidence="4 5">NRRL 66235</strain>
    </source>
</reference>